<proteinExistence type="predicted"/>
<organism evidence="2 3">
    <name type="scientific">Exophiala xenobiotica</name>
    <dbReference type="NCBI Taxonomy" id="348802"/>
    <lineage>
        <taxon>Eukaryota</taxon>
        <taxon>Fungi</taxon>
        <taxon>Dikarya</taxon>
        <taxon>Ascomycota</taxon>
        <taxon>Pezizomycotina</taxon>
        <taxon>Eurotiomycetes</taxon>
        <taxon>Chaetothyriomycetidae</taxon>
        <taxon>Chaetothyriales</taxon>
        <taxon>Herpotrichiellaceae</taxon>
        <taxon>Exophiala</taxon>
    </lineage>
</organism>
<accession>A0A0D2E3G9</accession>
<sequence>MKALCGSAEPPRSSSSSSSTSPSSLTTPSSSPLSSPRSSSPSESPLLLPSTSYSPPSPASSTSLLTTIVTPTAAVNCLEPASQTPTPTLHTENTVVHPCSHTHTDDKGKTPPPPRPSSPKSSRIEDIYFTLPMSRENLSTNPGDEGSHSRKRRACTLQNWSAEIDRRLCGHCEMRDFAYKETEGRHAMAYGSGDGEA</sequence>
<feature type="region of interest" description="Disordered" evidence="1">
    <location>
        <begin position="79"/>
        <end position="122"/>
    </location>
</feature>
<evidence type="ECO:0000313" key="2">
    <source>
        <dbReference type="EMBL" id="KIW49993.1"/>
    </source>
</evidence>
<feature type="region of interest" description="Disordered" evidence="1">
    <location>
        <begin position="1"/>
        <end position="64"/>
    </location>
</feature>
<name>A0A0D2E3G9_9EURO</name>
<evidence type="ECO:0000256" key="1">
    <source>
        <dbReference type="SAM" id="MobiDB-lite"/>
    </source>
</evidence>
<protein>
    <submittedName>
        <fullName evidence="2">Uncharacterized protein</fullName>
    </submittedName>
</protein>
<evidence type="ECO:0000313" key="3">
    <source>
        <dbReference type="Proteomes" id="UP000054342"/>
    </source>
</evidence>
<dbReference type="GeneID" id="25333527"/>
<dbReference type="HOGENOM" id="CLU_1384186_0_0_1"/>
<dbReference type="Proteomes" id="UP000054342">
    <property type="component" value="Unassembled WGS sequence"/>
</dbReference>
<feature type="compositionally biased region" description="Polar residues" evidence="1">
    <location>
        <begin position="81"/>
        <end position="94"/>
    </location>
</feature>
<reference evidence="2 3" key="1">
    <citation type="submission" date="2015-01" db="EMBL/GenBank/DDBJ databases">
        <title>The Genome Sequence of Exophiala xenobiotica CBS118157.</title>
        <authorList>
            <consortium name="The Broad Institute Genomics Platform"/>
            <person name="Cuomo C."/>
            <person name="de Hoog S."/>
            <person name="Gorbushina A."/>
            <person name="Stielow B."/>
            <person name="Teixiera M."/>
            <person name="Abouelleil A."/>
            <person name="Chapman S.B."/>
            <person name="Priest M."/>
            <person name="Young S.K."/>
            <person name="Wortman J."/>
            <person name="Nusbaum C."/>
            <person name="Birren B."/>
        </authorList>
    </citation>
    <scope>NUCLEOTIDE SEQUENCE [LARGE SCALE GENOMIC DNA]</scope>
    <source>
        <strain evidence="2 3">CBS 118157</strain>
    </source>
</reference>
<dbReference type="EMBL" id="KN847323">
    <property type="protein sequence ID" value="KIW49993.1"/>
    <property type="molecule type" value="Genomic_DNA"/>
</dbReference>
<keyword evidence="3" id="KW-1185">Reference proteome</keyword>
<dbReference type="RefSeq" id="XP_013310577.1">
    <property type="nucleotide sequence ID" value="XM_013455123.1"/>
</dbReference>
<feature type="compositionally biased region" description="Low complexity" evidence="1">
    <location>
        <begin position="7"/>
        <end position="64"/>
    </location>
</feature>
<gene>
    <name evidence="2" type="ORF">PV05_11619</name>
</gene>
<dbReference type="AlphaFoldDB" id="A0A0D2E3G9"/>
<dbReference type="OrthoDB" id="10376315at2759"/>